<organism evidence="2 3">
    <name type="scientific">Sediminibacterium roseum</name>
    <dbReference type="NCBI Taxonomy" id="1978412"/>
    <lineage>
        <taxon>Bacteria</taxon>
        <taxon>Pseudomonadati</taxon>
        <taxon>Bacteroidota</taxon>
        <taxon>Chitinophagia</taxon>
        <taxon>Chitinophagales</taxon>
        <taxon>Chitinophagaceae</taxon>
        <taxon>Sediminibacterium</taxon>
    </lineage>
</organism>
<dbReference type="EMBL" id="JAACJS010000006">
    <property type="protein sequence ID" value="NCI49272.1"/>
    <property type="molecule type" value="Genomic_DNA"/>
</dbReference>
<evidence type="ECO:0008006" key="4">
    <source>
        <dbReference type="Google" id="ProtNLM"/>
    </source>
</evidence>
<comment type="caution">
    <text evidence="2">The sequence shown here is derived from an EMBL/GenBank/DDBJ whole genome shotgun (WGS) entry which is preliminary data.</text>
</comment>
<protein>
    <recommendedName>
        <fullName evidence="4">LTXXQ motif family protein</fullName>
    </recommendedName>
</protein>
<keyword evidence="3" id="KW-1185">Reference proteome</keyword>
<evidence type="ECO:0000256" key="1">
    <source>
        <dbReference type="SAM" id="SignalP"/>
    </source>
</evidence>
<dbReference type="Proteomes" id="UP000753802">
    <property type="component" value="Unassembled WGS sequence"/>
</dbReference>
<keyword evidence="1" id="KW-0732">Signal</keyword>
<evidence type="ECO:0000313" key="2">
    <source>
        <dbReference type="EMBL" id="NCI49272.1"/>
    </source>
</evidence>
<proteinExistence type="predicted"/>
<accession>A0ABW9ZU42</accession>
<name>A0ABW9ZU42_9BACT</name>
<reference evidence="2 3" key="1">
    <citation type="submission" date="2020-01" db="EMBL/GenBank/DDBJ databases">
        <title>Genome analysis.</title>
        <authorList>
            <person name="Wu S."/>
            <person name="Wang G."/>
        </authorList>
    </citation>
    <scope>NUCLEOTIDE SEQUENCE [LARGE SCALE GENOMIC DNA]</scope>
    <source>
        <strain evidence="2 3">SYL130</strain>
    </source>
</reference>
<dbReference type="RefSeq" id="WP_161817602.1">
    <property type="nucleotide sequence ID" value="NZ_JAACJS010000006.1"/>
</dbReference>
<gene>
    <name evidence="2" type="ORF">GWC95_05005</name>
</gene>
<feature type="signal peptide" evidence="1">
    <location>
        <begin position="1"/>
        <end position="21"/>
    </location>
</feature>
<feature type="chain" id="PRO_5047464878" description="LTXXQ motif family protein" evidence="1">
    <location>
        <begin position="22"/>
        <end position="128"/>
    </location>
</feature>
<sequence>MKKVIAFVAVVVCFSVTTAMAQGGPGGQMTPEQRAAQMKERLAPANLTAVQQDSVIAIWNDRAIMAQVYGTSDFQSISREDRMAKAPAMNEARQKRLEKAGLSADQAKKVVELLSMRPGGGGRPGGGK</sequence>
<evidence type="ECO:0000313" key="3">
    <source>
        <dbReference type="Proteomes" id="UP000753802"/>
    </source>
</evidence>